<protein>
    <submittedName>
        <fullName evidence="3">Short-chain dehydrogenase/reductase sdr</fullName>
    </submittedName>
</protein>
<name>A0A1W1IH50_9LACT</name>
<dbReference type="PROSITE" id="PS00061">
    <property type="entry name" value="ADH_SHORT"/>
    <property type="match status" value="1"/>
</dbReference>
<sequence length="247" mass="26317">MGKLDNKVAIITGAAQGMGAMHARKFVEEGAKVVVTDINEAAGKALVEEIGENAVFMKLDVSKSANWEEVIAQTEERFGPVTVLVNNAGVGIFKTLDQLTEADFRLTFEIDELGVFLGMKAVVPSMKKAGVGSIVNISSVDGLVSAPTAIAYSASKHAVTGMTKGAATELGQFNIRVNSVHPGIIETPMAEQGDVYEYIKQLEKDIPLRRTAKPEEVSNLVIYLTSDDSSYSTGSQFVVDGGMISDL</sequence>
<dbReference type="RefSeq" id="WP_086943123.1">
    <property type="nucleotide sequence ID" value="NZ_FONM01000005.1"/>
</dbReference>
<proteinExistence type="inferred from homology"/>
<keyword evidence="2" id="KW-0560">Oxidoreductase</keyword>
<dbReference type="PANTHER" id="PTHR24321:SF8">
    <property type="entry name" value="ESTRADIOL 17-BETA-DEHYDROGENASE 8-RELATED"/>
    <property type="match status" value="1"/>
</dbReference>
<dbReference type="Pfam" id="PF13561">
    <property type="entry name" value="adh_short_C2"/>
    <property type="match status" value="1"/>
</dbReference>
<dbReference type="InterPro" id="IPR020904">
    <property type="entry name" value="Sc_DH/Rdtase_CS"/>
</dbReference>
<dbReference type="STRING" id="43064.SAMN04488086_105130"/>
<reference evidence="4" key="1">
    <citation type="submission" date="2016-04" db="EMBL/GenBank/DDBJ databases">
        <authorList>
            <person name="Strepis N."/>
        </authorList>
    </citation>
    <scope>NUCLEOTIDE SEQUENCE [LARGE SCALE GENOMIC DNA]</scope>
</reference>
<dbReference type="GO" id="GO:0016491">
    <property type="term" value="F:oxidoreductase activity"/>
    <property type="evidence" value="ECO:0007669"/>
    <property type="project" value="UniProtKB-KW"/>
</dbReference>
<dbReference type="Gene3D" id="3.40.50.720">
    <property type="entry name" value="NAD(P)-binding Rossmann-like Domain"/>
    <property type="match status" value="1"/>
</dbReference>
<dbReference type="OrthoDB" id="9805904at2"/>
<evidence type="ECO:0000256" key="1">
    <source>
        <dbReference type="ARBA" id="ARBA00006484"/>
    </source>
</evidence>
<dbReference type="GO" id="GO:0008206">
    <property type="term" value="P:bile acid metabolic process"/>
    <property type="evidence" value="ECO:0007669"/>
    <property type="project" value="UniProtKB-ARBA"/>
</dbReference>
<dbReference type="PRINTS" id="PR00080">
    <property type="entry name" value="SDRFAMILY"/>
</dbReference>
<dbReference type="InterPro" id="IPR036291">
    <property type="entry name" value="NAD(P)-bd_dom_sf"/>
</dbReference>
<evidence type="ECO:0000313" key="4">
    <source>
        <dbReference type="Proteomes" id="UP000195985"/>
    </source>
</evidence>
<dbReference type="EMBL" id="FWEY01000006">
    <property type="protein sequence ID" value="SLM52355.1"/>
    <property type="molecule type" value="Genomic_DNA"/>
</dbReference>
<dbReference type="NCBIfam" id="NF005559">
    <property type="entry name" value="PRK07231.1"/>
    <property type="match status" value="1"/>
</dbReference>
<dbReference type="AlphaFoldDB" id="A0A1W1IH50"/>
<accession>A0A1W1IH50</accession>
<gene>
    <name evidence="3" type="ORF">TPAS_2049</name>
</gene>
<dbReference type="Proteomes" id="UP000195985">
    <property type="component" value="Unassembled WGS sequence"/>
</dbReference>
<dbReference type="SUPFAM" id="SSF51735">
    <property type="entry name" value="NAD(P)-binding Rossmann-fold domains"/>
    <property type="match status" value="1"/>
</dbReference>
<dbReference type="PRINTS" id="PR00081">
    <property type="entry name" value="GDHRDH"/>
</dbReference>
<dbReference type="InterPro" id="IPR002347">
    <property type="entry name" value="SDR_fam"/>
</dbReference>
<dbReference type="FunFam" id="3.40.50.720:FF:000084">
    <property type="entry name" value="Short-chain dehydrogenase reductase"/>
    <property type="match status" value="1"/>
</dbReference>
<dbReference type="PANTHER" id="PTHR24321">
    <property type="entry name" value="DEHYDROGENASES, SHORT CHAIN"/>
    <property type="match status" value="1"/>
</dbReference>
<evidence type="ECO:0000256" key="2">
    <source>
        <dbReference type="ARBA" id="ARBA00023002"/>
    </source>
</evidence>
<evidence type="ECO:0000313" key="3">
    <source>
        <dbReference type="EMBL" id="SLM52355.1"/>
    </source>
</evidence>
<keyword evidence="4" id="KW-1185">Reference proteome</keyword>
<organism evidence="3 4">
    <name type="scientific">Trichococcus pasteurii</name>
    <dbReference type="NCBI Taxonomy" id="43064"/>
    <lineage>
        <taxon>Bacteria</taxon>
        <taxon>Bacillati</taxon>
        <taxon>Bacillota</taxon>
        <taxon>Bacilli</taxon>
        <taxon>Lactobacillales</taxon>
        <taxon>Carnobacteriaceae</taxon>
        <taxon>Trichococcus</taxon>
    </lineage>
</organism>
<comment type="similarity">
    <text evidence="1">Belongs to the short-chain dehydrogenases/reductases (SDR) family.</text>
</comment>